<evidence type="ECO:0000313" key="5">
    <source>
        <dbReference type="Proteomes" id="UP000053961"/>
    </source>
</evidence>
<reference evidence="5 6" key="2">
    <citation type="journal article" date="2015" name="MBio">
        <title>Genome-Resolved Metagenomic Analysis Reveals Roles for Candidate Phyla and Other Microbial Community Members in Biogeochemical Transformations in Oil Reservoirs.</title>
        <authorList>
            <person name="Hu P."/>
            <person name="Tom L."/>
            <person name="Singh A."/>
            <person name="Thomas B.C."/>
            <person name="Baker B.J."/>
            <person name="Piceno Y.M."/>
            <person name="Andersen G.L."/>
            <person name="Banfield J.F."/>
        </authorList>
    </citation>
    <scope>NUCLEOTIDE SEQUENCE [LARGE SCALE GENOMIC DNA]</scope>
    <source>
        <strain evidence="3">57_489</strain>
    </source>
</reference>
<name>A0A124G3I9_9EURY</name>
<dbReference type="EMBL" id="LGHB01000005">
    <property type="protein sequence ID" value="KUK97075.1"/>
    <property type="molecule type" value="Genomic_DNA"/>
</dbReference>
<dbReference type="InterPro" id="IPR036075">
    <property type="entry name" value="ARMT-1-like_metal-bd_sf"/>
</dbReference>
<reference evidence="4" key="1">
    <citation type="journal article" date="2015" name="MBio">
        <title>Genome-resolved metagenomic analysis reveals roles for candidate phyla and other microbial community members in biogeochemical transformations in oil reservoirs.</title>
        <authorList>
            <person name="Hu P."/>
            <person name="Tom L."/>
            <person name="Singh A."/>
            <person name="Thomas B.C."/>
            <person name="Baker B.J."/>
            <person name="Piceno Y.M."/>
            <person name="Andersen G.L."/>
            <person name="Banfield J.F."/>
        </authorList>
    </citation>
    <scope>NUCLEOTIDE SEQUENCE [LARGE SCALE GENOMIC DNA]</scope>
    <source>
        <strain evidence="4">56_747</strain>
    </source>
</reference>
<keyword evidence="1" id="KW-0175">Coiled coil</keyword>
<dbReference type="EMBL" id="LGFT01000002">
    <property type="protein sequence ID" value="KUK45472.1"/>
    <property type="molecule type" value="Genomic_DNA"/>
</dbReference>
<evidence type="ECO:0000313" key="4">
    <source>
        <dbReference type="EMBL" id="KUK97075.1"/>
    </source>
</evidence>
<evidence type="ECO:0000313" key="6">
    <source>
        <dbReference type="Proteomes" id="UP000057043"/>
    </source>
</evidence>
<dbReference type="PIRSF" id="PIRSF006593">
    <property type="entry name" value="UCP006593"/>
    <property type="match status" value="1"/>
</dbReference>
<feature type="coiled-coil region" evidence="1">
    <location>
        <begin position="91"/>
        <end position="154"/>
    </location>
</feature>
<comment type="caution">
    <text evidence="4">The sequence shown here is derived from an EMBL/GenBank/DDBJ whole genome shotgun (WGS) entry which is preliminary data.</text>
</comment>
<feature type="domain" description="Damage-control phosphatase ARMT1-like metal-binding" evidence="2">
    <location>
        <begin position="4"/>
        <end position="280"/>
    </location>
</feature>
<organism evidence="4 5">
    <name type="scientific">Methanothrix harundinacea</name>
    <dbReference type="NCBI Taxonomy" id="301375"/>
    <lineage>
        <taxon>Archaea</taxon>
        <taxon>Methanobacteriati</taxon>
        <taxon>Methanobacteriota</taxon>
        <taxon>Stenosarchaea group</taxon>
        <taxon>Methanomicrobia</taxon>
        <taxon>Methanotrichales</taxon>
        <taxon>Methanotrichaceae</taxon>
        <taxon>Methanothrix</taxon>
    </lineage>
</organism>
<dbReference type="AlphaFoldDB" id="A0A124G3I9"/>
<dbReference type="Gene3D" id="1.10.285.20">
    <property type="entry name" value="Uncharacterised protein PF01937, DUF89, domain 2"/>
    <property type="match status" value="1"/>
</dbReference>
<dbReference type="Proteomes" id="UP000053961">
    <property type="component" value="Unassembled WGS sequence"/>
</dbReference>
<dbReference type="PATRIC" id="fig|301375.6.peg.1556"/>
<dbReference type="SUPFAM" id="SSF111321">
    <property type="entry name" value="AF1104-like"/>
    <property type="match status" value="1"/>
</dbReference>
<proteinExistence type="predicted"/>
<accession>A0A124G3I9</accession>
<dbReference type="InterPro" id="IPR002791">
    <property type="entry name" value="ARMT1-like_metal-bd"/>
</dbReference>
<dbReference type="InterPro" id="IPR014444">
    <property type="entry name" value="PH1575-like"/>
</dbReference>
<dbReference type="Pfam" id="PF01937">
    <property type="entry name" value="ARMT1-like_dom"/>
    <property type="match status" value="1"/>
</dbReference>
<protein>
    <recommendedName>
        <fullName evidence="2">Damage-control phosphatase ARMT1-like metal-binding domain-containing protein</fullName>
    </recommendedName>
</protein>
<evidence type="ECO:0000259" key="2">
    <source>
        <dbReference type="Pfam" id="PF01937"/>
    </source>
</evidence>
<sequence>MKMASNCYSCILDRAKFECDILFSDDDSKKKAMEELLDFMVQHKGEVPSVVGNEREEIMKRRSKNPDPYREMKAESNRVASTLIPLAKRFYEEAEDKLEALIRIAAAANSMEWGVKGHDFDVDSFEDVFFETLNEKFDGDLEEARRRINRFEKILYLTDNAGEVVFDLFVIERLLEMGKQIVIGPKTGPILNDVTADELRAMTTLPIEPTGPVIGLSLEKARLEFLDLLHDDDFLVIAKGMGNFETMTEFDDMLAGRLIYVMRAKCEPVSMTVGVPRGALVVRAV</sequence>
<gene>
    <name evidence="3" type="ORF">XD72_0115</name>
    <name evidence="4" type="ORF">XE07_0646</name>
</gene>
<dbReference type="Gene3D" id="3.40.50.10880">
    <property type="entry name" value="Uncharacterised protein PF01937, DUF89, domain 3"/>
    <property type="match status" value="1"/>
</dbReference>
<evidence type="ECO:0000313" key="3">
    <source>
        <dbReference type="EMBL" id="KUK45472.1"/>
    </source>
</evidence>
<dbReference type="Proteomes" id="UP000057043">
    <property type="component" value="Unassembled WGS sequence"/>
</dbReference>
<evidence type="ECO:0000256" key="1">
    <source>
        <dbReference type="SAM" id="Coils"/>
    </source>
</evidence>